<accession>A0A849SSQ6</accession>
<evidence type="ECO:0000259" key="2">
    <source>
        <dbReference type="Pfam" id="PF05048"/>
    </source>
</evidence>
<dbReference type="InterPro" id="IPR012334">
    <property type="entry name" value="Pectin_lyas_fold"/>
</dbReference>
<dbReference type="InterPro" id="IPR007742">
    <property type="entry name" value="NosD_dom"/>
</dbReference>
<dbReference type="EMBL" id="JABFRW010000172">
    <property type="protein sequence ID" value="NOT35095.1"/>
    <property type="molecule type" value="Genomic_DNA"/>
</dbReference>
<feature type="chain" id="PRO_5033005064" description="Periplasmic copper-binding protein NosD beta helix domain-containing protein" evidence="1">
    <location>
        <begin position="22"/>
        <end position="306"/>
    </location>
</feature>
<dbReference type="AlphaFoldDB" id="A0A849SSQ6"/>
<evidence type="ECO:0000313" key="3">
    <source>
        <dbReference type="EMBL" id="NOT35095.1"/>
    </source>
</evidence>
<comment type="caution">
    <text evidence="3">The sequence shown here is derived from an EMBL/GenBank/DDBJ whole genome shotgun (WGS) entry which is preliminary data.</text>
</comment>
<proteinExistence type="predicted"/>
<evidence type="ECO:0000313" key="4">
    <source>
        <dbReference type="Proteomes" id="UP000580839"/>
    </source>
</evidence>
<feature type="domain" description="Periplasmic copper-binding protein NosD beta helix" evidence="2">
    <location>
        <begin position="125"/>
        <end position="292"/>
    </location>
</feature>
<organism evidence="3 4">
    <name type="scientific">Eiseniibacteriota bacterium</name>
    <dbReference type="NCBI Taxonomy" id="2212470"/>
    <lineage>
        <taxon>Bacteria</taxon>
        <taxon>Candidatus Eiseniibacteriota</taxon>
    </lineage>
</organism>
<sequence>MSNRLVSALLTAACFASLLTAIGCGDVQRSIEPQAGAASVAVAGEEASIASLDATRATTAAEEEGDLLWHDHATPIKSATIITQPGDYRLVADLDVADGDAIVVRASDVRLWLGDYRLRGPGNKQGRAIVLDGVQRVSASGGHIERFGFGAVLLGSSQCRVHGLDIQGGDETADPANGNPPQIGIMMVNSAMNRVRGNSMRGINLGIFVRGGGSYENSIRNNVVVGAQHGLLGICYNPAPGGDPAGPQHDRVSGNTLARFGTGITASAQSAQNYFTGNSIGYFDVAYVDLNGTNVFERNRTRQLKR</sequence>
<keyword evidence="1" id="KW-0732">Signal</keyword>
<dbReference type="InterPro" id="IPR011050">
    <property type="entry name" value="Pectin_lyase_fold/virulence"/>
</dbReference>
<name>A0A849SSQ6_UNCEI</name>
<reference evidence="3 4" key="1">
    <citation type="submission" date="2020-04" db="EMBL/GenBank/DDBJ databases">
        <title>Metagenomic profiling of ammonia- and methane-oxidizing microorganisms in a Dutch drinking water treatment plant.</title>
        <authorList>
            <person name="Poghosyan L."/>
            <person name="Leucker S."/>
        </authorList>
    </citation>
    <scope>NUCLEOTIDE SEQUENCE [LARGE SCALE GENOMIC DNA]</scope>
    <source>
        <strain evidence="3">S-RSF-IL-03</strain>
    </source>
</reference>
<feature type="signal peptide" evidence="1">
    <location>
        <begin position="1"/>
        <end position="21"/>
    </location>
</feature>
<dbReference type="Gene3D" id="2.160.20.10">
    <property type="entry name" value="Single-stranded right-handed beta-helix, Pectin lyase-like"/>
    <property type="match status" value="1"/>
</dbReference>
<dbReference type="Proteomes" id="UP000580839">
    <property type="component" value="Unassembled WGS sequence"/>
</dbReference>
<evidence type="ECO:0000256" key="1">
    <source>
        <dbReference type="SAM" id="SignalP"/>
    </source>
</evidence>
<protein>
    <recommendedName>
        <fullName evidence="2">Periplasmic copper-binding protein NosD beta helix domain-containing protein</fullName>
    </recommendedName>
</protein>
<dbReference type="PROSITE" id="PS51257">
    <property type="entry name" value="PROKAR_LIPOPROTEIN"/>
    <property type="match status" value="1"/>
</dbReference>
<dbReference type="SUPFAM" id="SSF51126">
    <property type="entry name" value="Pectin lyase-like"/>
    <property type="match status" value="1"/>
</dbReference>
<gene>
    <name evidence="3" type="ORF">HOP12_13185</name>
</gene>
<dbReference type="Pfam" id="PF05048">
    <property type="entry name" value="NosD"/>
    <property type="match status" value="1"/>
</dbReference>